<dbReference type="OrthoDB" id="1075473at2"/>
<dbReference type="SUPFAM" id="SSF56935">
    <property type="entry name" value="Porins"/>
    <property type="match status" value="1"/>
</dbReference>
<dbReference type="EMBL" id="RWIT01000004">
    <property type="protein sequence ID" value="RSK48767.1"/>
    <property type="molecule type" value="Genomic_DNA"/>
</dbReference>
<proteinExistence type="predicted"/>
<gene>
    <name evidence="1" type="ORF">EI291_09365</name>
</gene>
<evidence type="ECO:0000313" key="2">
    <source>
        <dbReference type="Proteomes" id="UP000273500"/>
    </source>
</evidence>
<sequence>MGVRRRFIPLIRRFGNGKFQRRWQCGSFGYHFAAAAMKRLLCLLLLLFTSFTFARAQTVSRLHGTVRDERNQPLPGVNVFVPGTFDGAATDSLGAFRFETSQTGAATLQLSLLGFQTLTVPLSLPAGPEPLRLVLRTDHHQLGGVTITAGAFEASDEKRSAVLRPLDIVTTAGALGDVAGALNTLPGTTRVGDEGKLFVRGGAAGETKTYLDGLPVQTPYGGTVPSVPARGRFSPFLFKGTVFSTGGYSAEYGQALSAVVLLNTTDLAPETQTGVSLMSVGGSLSRVQRWERTSLAVTADYTNLQPYYGLVPQSFGWQQAPQALGSSVSLRHRTGQAGMLKLYGVWQQQRLALRQPDATLTTEQTVGLRNGNGYLNASFRSPLRRGWSLNTGAALTRDDNQVRPDDARLRELEESAVARLVLTNDSAGSRWSLKLGTELLAQHYRRTYQSAAGAPAWQAGRFREQRAATFAEADINLTDRVVARVGGRAEYSRVLGEWNAAPRLALAWQAGAYGTVSGAYGLFYQTPANDLLRVSRQLRFERARHALLSYQYSHDNRTLRLEAYHKTYRHLTVFDASQPLNPQAYQSTGTGYARGLDVYWRDRKTLKNTDYWVSYGLLDTRRQARQDPVLAVPTFAARHNLSLVGKYWIARAHTQVGFTASYGSPRRYHNPAQPGYNQGRLPSYQDVSLNVSYLTRLRGQYTIVYASVSNVLGRNNVYGYRYATQPATDGTLGRTAVTPAAPRMLFLGVFISINKNKPADLNSAPE</sequence>
<comment type="caution">
    <text evidence="1">The sequence shown here is derived from an EMBL/GenBank/DDBJ whole genome shotgun (WGS) entry which is preliminary data.</text>
</comment>
<protein>
    <submittedName>
        <fullName evidence="1">TonB-dependent receptor</fullName>
    </submittedName>
</protein>
<dbReference type="Gene3D" id="2.60.40.1120">
    <property type="entry name" value="Carboxypeptidase-like, regulatory domain"/>
    <property type="match status" value="1"/>
</dbReference>
<dbReference type="InterPro" id="IPR008969">
    <property type="entry name" value="CarboxyPept-like_regulatory"/>
</dbReference>
<organism evidence="1 2">
    <name type="scientific">Hymenobacter rigui</name>
    <dbReference type="NCBI Taxonomy" id="334424"/>
    <lineage>
        <taxon>Bacteria</taxon>
        <taxon>Pseudomonadati</taxon>
        <taxon>Bacteroidota</taxon>
        <taxon>Cytophagia</taxon>
        <taxon>Cytophagales</taxon>
        <taxon>Hymenobacteraceae</taxon>
        <taxon>Hymenobacter</taxon>
    </lineage>
</organism>
<evidence type="ECO:0000313" key="1">
    <source>
        <dbReference type="EMBL" id="RSK48767.1"/>
    </source>
</evidence>
<reference evidence="1 2" key="1">
    <citation type="submission" date="2018-12" db="EMBL/GenBank/DDBJ databases">
        <authorList>
            <person name="Feng G."/>
            <person name="Zhu H."/>
        </authorList>
    </citation>
    <scope>NUCLEOTIDE SEQUENCE [LARGE SCALE GENOMIC DNA]</scope>
    <source>
        <strain evidence="1 2">KCTC 12533</strain>
    </source>
</reference>
<dbReference type="Pfam" id="PF13715">
    <property type="entry name" value="CarbopepD_reg_2"/>
    <property type="match status" value="1"/>
</dbReference>
<keyword evidence="2" id="KW-1185">Reference proteome</keyword>
<keyword evidence="1" id="KW-0675">Receptor</keyword>
<name>A0A3R9MS83_9BACT</name>
<dbReference type="AlphaFoldDB" id="A0A3R9MS83"/>
<dbReference type="Proteomes" id="UP000273500">
    <property type="component" value="Unassembled WGS sequence"/>
</dbReference>
<accession>A0A3R9MS83</accession>
<dbReference type="SUPFAM" id="SSF49464">
    <property type="entry name" value="Carboxypeptidase regulatory domain-like"/>
    <property type="match status" value="1"/>
</dbReference>